<dbReference type="HOGENOM" id="CLU_808136_0_0_11"/>
<comment type="caution">
    <text evidence="3">The sequence shown here is derived from an EMBL/GenBank/DDBJ whole genome shotgun (WGS) entry which is preliminary data.</text>
</comment>
<dbReference type="EMBL" id="ABYS02000004">
    <property type="protein sequence ID" value="EEP21449.1"/>
    <property type="molecule type" value="Genomic_DNA"/>
</dbReference>
<dbReference type="Pfam" id="PF08378">
    <property type="entry name" value="NERD"/>
    <property type="match status" value="1"/>
</dbReference>
<evidence type="ECO:0000259" key="2">
    <source>
        <dbReference type="PROSITE" id="PS50965"/>
    </source>
</evidence>
<dbReference type="eggNOG" id="COG0551">
    <property type="taxonomic scope" value="Bacteria"/>
</dbReference>
<dbReference type="GeneID" id="42865064"/>
<proteinExistence type="predicted"/>
<keyword evidence="1" id="KW-0812">Transmembrane</keyword>
<feature type="transmembrane region" description="Helical" evidence="1">
    <location>
        <begin position="12"/>
        <end position="32"/>
    </location>
</feature>
<feature type="domain" description="NERD" evidence="2">
    <location>
        <begin position="146"/>
        <end position="276"/>
    </location>
</feature>
<keyword evidence="1" id="KW-1133">Transmembrane helix</keyword>
<dbReference type="PROSITE" id="PS50965">
    <property type="entry name" value="NERD"/>
    <property type="match status" value="1"/>
</dbReference>
<sequence>MDFLPNIVYTLLAYSPELLLTYVIVAAIIGMIKRVRRGLRDDGSFIRLLASRLDRNGQKDDDDELARDPYTAVNLLNGYTQGVTPTLDADAAPLPPESLRTPAPLPPGFVRLDQEAVPTAGVLDATLSAPSQPSSLPPTNAKHVTAITLGSGSSVAAMLRNLPSEYHVVDDVVIADTAGTSTAHATTTTLDHVVVSPYGVFVIDEKETVEQRIEGDVQEPRWRACWGDGRDPSRPDRELFNPIMENIRHVQALGHITGILAEQFISIIVFCGTDVDLEGISGRKKLLSSTRGMPYPTRIITEDQLEDVFNAYRKPSMNKFIVQAKSATIASLSMVETHGAPEI</sequence>
<dbReference type="InterPro" id="IPR011528">
    <property type="entry name" value="NERD"/>
</dbReference>
<keyword evidence="1" id="KW-0472">Membrane</keyword>
<accession>C4FER8</accession>
<evidence type="ECO:0000256" key="1">
    <source>
        <dbReference type="SAM" id="Phobius"/>
    </source>
</evidence>
<organism evidence="3 4">
    <name type="scientific">Bifidobacterium angulatum DSM 20098 = JCM 7096</name>
    <dbReference type="NCBI Taxonomy" id="518635"/>
    <lineage>
        <taxon>Bacteria</taxon>
        <taxon>Bacillati</taxon>
        <taxon>Actinomycetota</taxon>
        <taxon>Actinomycetes</taxon>
        <taxon>Bifidobacteriales</taxon>
        <taxon>Bifidobacteriaceae</taxon>
        <taxon>Bifidobacterium</taxon>
    </lineage>
</organism>
<protein>
    <recommendedName>
        <fullName evidence="2">NERD domain-containing protein</fullName>
    </recommendedName>
</protein>
<dbReference type="KEGG" id="bang:BBAG_0725"/>
<evidence type="ECO:0000313" key="3">
    <source>
        <dbReference type="EMBL" id="EEP21449.1"/>
    </source>
</evidence>
<dbReference type="Proteomes" id="UP000006408">
    <property type="component" value="Unassembled WGS sequence"/>
</dbReference>
<dbReference type="PATRIC" id="fig|518635.17.peg.752"/>
<dbReference type="AlphaFoldDB" id="C4FER8"/>
<reference evidence="3" key="1">
    <citation type="submission" date="2009-04" db="EMBL/GenBank/DDBJ databases">
        <authorList>
            <person name="Weinstock G."/>
            <person name="Sodergren E."/>
            <person name="Clifton S."/>
            <person name="Fulton L."/>
            <person name="Fulton B."/>
            <person name="Courtney L."/>
            <person name="Fronick C."/>
            <person name="Harrison M."/>
            <person name="Strong C."/>
            <person name="Farmer C."/>
            <person name="Delahaunty K."/>
            <person name="Markovic C."/>
            <person name="Hall O."/>
            <person name="Minx P."/>
            <person name="Tomlinson C."/>
            <person name="Mitreva M."/>
            <person name="Nelson J."/>
            <person name="Hou S."/>
            <person name="Wollam A."/>
            <person name="Pepin K.H."/>
            <person name="Johnson M."/>
            <person name="Bhonagiri V."/>
            <person name="Nash W.E."/>
            <person name="Warren W."/>
            <person name="Chinwalla A."/>
            <person name="Mardis E.R."/>
            <person name="Wilson R.K."/>
        </authorList>
    </citation>
    <scope>NUCLEOTIDE SEQUENCE [LARGE SCALE GENOMIC DNA]</scope>
    <source>
        <strain evidence="3">DSM 20098</strain>
    </source>
</reference>
<evidence type="ECO:0000313" key="4">
    <source>
        <dbReference type="Proteomes" id="UP000006408"/>
    </source>
</evidence>
<gene>
    <name evidence="3" type="ORF">BIFANG_02809</name>
</gene>
<name>C4FER8_9BIFI</name>
<keyword evidence="4" id="KW-1185">Reference proteome</keyword>
<dbReference type="RefSeq" id="WP_003826239.1">
    <property type="nucleotide sequence ID" value="NZ_AP012322.1"/>
</dbReference>
<dbReference type="STRING" id="1683.Bang102_005830"/>